<evidence type="ECO:0000313" key="1">
    <source>
        <dbReference type="EMBL" id="RBP72418.1"/>
    </source>
</evidence>
<dbReference type="EMBL" id="QNSA01000007">
    <property type="protein sequence ID" value="RBP72418.1"/>
    <property type="molecule type" value="Genomic_DNA"/>
</dbReference>
<evidence type="ECO:0000313" key="2">
    <source>
        <dbReference type="EMBL" id="RCW33345.1"/>
    </source>
</evidence>
<proteinExistence type="predicted"/>
<dbReference type="EMBL" id="QPJB01000007">
    <property type="protein sequence ID" value="RCW33345.1"/>
    <property type="molecule type" value="Genomic_DNA"/>
</dbReference>
<sequence length="57" mass="5848">MAAGRPFRGAFVATPRSPLCFGVKGLAPVFFGLVFGRGLAGCRQAENSPQFGNGFGG</sequence>
<dbReference type="Proteomes" id="UP000253065">
    <property type="component" value="Unassembled WGS sequence"/>
</dbReference>
<gene>
    <name evidence="2" type="ORF">DET51_10716</name>
    <name evidence="1" type="ORF">DET64_10716</name>
</gene>
<comment type="caution">
    <text evidence="2">The sequence shown here is derived from an EMBL/GenBank/DDBJ whole genome shotgun (WGS) entry which is preliminary data.</text>
</comment>
<protein>
    <submittedName>
        <fullName evidence="2">Uncharacterized protein</fullName>
    </submittedName>
</protein>
<dbReference type="Proteomes" id="UP000252795">
    <property type="component" value="Unassembled WGS sequence"/>
</dbReference>
<name>A0A368UZ41_MARNT</name>
<reference evidence="2 3" key="1">
    <citation type="submission" date="2018-07" db="EMBL/GenBank/DDBJ databases">
        <title>Freshwater and sediment microbial communities from various areas in North America, analyzing microbe dynamics in response to fracking.</title>
        <authorList>
            <person name="Lamendella R."/>
        </authorList>
    </citation>
    <scope>NUCLEOTIDE SEQUENCE [LARGE SCALE GENOMIC DNA]</scope>
    <source>
        <strain evidence="2 3">114E</strain>
        <strain evidence="1 4">114E_o</strain>
    </source>
</reference>
<dbReference type="AlphaFoldDB" id="A0A368UZ41"/>
<keyword evidence="4" id="KW-1185">Reference proteome</keyword>
<organism evidence="2 3">
    <name type="scientific">Marinobacter nauticus</name>
    <name type="common">Marinobacter hydrocarbonoclasticus</name>
    <name type="synonym">Marinobacter aquaeolei</name>
    <dbReference type="NCBI Taxonomy" id="2743"/>
    <lineage>
        <taxon>Bacteria</taxon>
        <taxon>Pseudomonadati</taxon>
        <taxon>Pseudomonadota</taxon>
        <taxon>Gammaproteobacteria</taxon>
        <taxon>Pseudomonadales</taxon>
        <taxon>Marinobacteraceae</taxon>
        <taxon>Marinobacter</taxon>
    </lineage>
</organism>
<evidence type="ECO:0000313" key="4">
    <source>
        <dbReference type="Proteomes" id="UP000253065"/>
    </source>
</evidence>
<accession>A0A368UZ41</accession>
<evidence type="ECO:0000313" key="3">
    <source>
        <dbReference type="Proteomes" id="UP000252795"/>
    </source>
</evidence>